<dbReference type="Pfam" id="PF04002">
    <property type="entry name" value="RadC"/>
    <property type="match status" value="1"/>
</dbReference>
<proteinExistence type="predicted"/>
<name>A0ABX0WP21_9BURK</name>
<keyword evidence="1" id="KW-0645">Protease</keyword>
<accession>A0ABX0WP21</accession>
<comment type="caution">
    <text evidence="7">The sequence shown here is derived from an EMBL/GenBank/DDBJ whole genome shotgun (WGS) entry which is preliminary data.</text>
</comment>
<organism evidence="7 8">
    <name type="scientific">Paenalcaligenes hominis</name>
    <dbReference type="NCBI Taxonomy" id="643674"/>
    <lineage>
        <taxon>Bacteria</taxon>
        <taxon>Pseudomonadati</taxon>
        <taxon>Pseudomonadota</taxon>
        <taxon>Betaproteobacteria</taxon>
        <taxon>Burkholderiales</taxon>
        <taxon>Alcaligenaceae</taxon>
        <taxon>Paenalcaligenes</taxon>
    </lineage>
</organism>
<sequence length="54" mass="5890">MTHNHPSGDPTPSQADIELTKQLRDALALVDVRVLDHIVVGMEGCESFAEKGFI</sequence>
<protein>
    <submittedName>
        <fullName evidence="7">DNA repair protein RadC</fullName>
    </submittedName>
</protein>
<evidence type="ECO:0000259" key="6">
    <source>
        <dbReference type="PROSITE" id="PS50249"/>
    </source>
</evidence>
<evidence type="ECO:0000256" key="4">
    <source>
        <dbReference type="ARBA" id="ARBA00022833"/>
    </source>
</evidence>
<keyword evidence="3" id="KW-0378">Hydrolase</keyword>
<reference evidence="7 8" key="1">
    <citation type="submission" date="2020-03" db="EMBL/GenBank/DDBJ databases">
        <title>Genomic Encyclopedia of Type Strains, Phase IV (KMG-IV): sequencing the most valuable type-strain genomes for metagenomic binning, comparative biology and taxonomic classification.</title>
        <authorList>
            <person name="Goeker M."/>
        </authorList>
    </citation>
    <scope>NUCLEOTIDE SEQUENCE [LARGE SCALE GENOMIC DNA]</scope>
    <source>
        <strain evidence="7 8">DSM 26613</strain>
    </source>
</reference>
<dbReference type="PANTHER" id="PTHR30471:SF3">
    <property type="entry name" value="UPF0758 PROTEIN YEES-RELATED"/>
    <property type="match status" value="1"/>
</dbReference>
<dbReference type="InterPro" id="IPR001405">
    <property type="entry name" value="UPF0758"/>
</dbReference>
<keyword evidence="5" id="KW-0482">Metalloprotease</keyword>
<dbReference type="PROSITE" id="PS01302">
    <property type="entry name" value="UPF0758"/>
    <property type="match status" value="1"/>
</dbReference>
<keyword evidence="2" id="KW-0479">Metal-binding</keyword>
<dbReference type="PANTHER" id="PTHR30471">
    <property type="entry name" value="DNA REPAIR PROTEIN RADC"/>
    <property type="match status" value="1"/>
</dbReference>
<dbReference type="InterPro" id="IPR037518">
    <property type="entry name" value="MPN"/>
</dbReference>
<dbReference type="InterPro" id="IPR020891">
    <property type="entry name" value="UPF0758_CS"/>
</dbReference>
<dbReference type="PROSITE" id="PS50249">
    <property type="entry name" value="MPN"/>
    <property type="match status" value="1"/>
</dbReference>
<evidence type="ECO:0000256" key="3">
    <source>
        <dbReference type="ARBA" id="ARBA00022801"/>
    </source>
</evidence>
<keyword evidence="8" id="KW-1185">Reference proteome</keyword>
<feature type="domain" description="MPN" evidence="6">
    <location>
        <begin position="1"/>
        <end position="54"/>
    </location>
</feature>
<dbReference type="Gene3D" id="3.40.140.10">
    <property type="entry name" value="Cytidine Deaminase, domain 2"/>
    <property type="match status" value="1"/>
</dbReference>
<evidence type="ECO:0000256" key="5">
    <source>
        <dbReference type="ARBA" id="ARBA00023049"/>
    </source>
</evidence>
<evidence type="ECO:0000313" key="8">
    <source>
        <dbReference type="Proteomes" id="UP000783934"/>
    </source>
</evidence>
<dbReference type="InterPro" id="IPR025657">
    <property type="entry name" value="RadC_JAB"/>
</dbReference>
<dbReference type="Proteomes" id="UP000783934">
    <property type="component" value="Unassembled WGS sequence"/>
</dbReference>
<gene>
    <name evidence="7" type="ORF">GGR41_000755</name>
</gene>
<evidence type="ECO:0000256" key="2">
    <source>
        <dbReference type="ARBA" id="ARBA00022723"/>
    </source>
</evidence>
<evidence type="ECO:0000313" key="7">
    <source>
        <dbReference type="EMBL" id="NJB64534.1"/>
    </source>
</evidence>
<keyword evidence="4" id="KW-0862">Zinc</keyword>
<dbReference type="EMBL" id="JAATIZ010000001">
    <property type="protein sequence ID" value="NJB64534.1"/>
    <property type="molecule type" value="Genomic_DNA"/>
</dbReference>
<evidence type="ECO:0000256" key="1">
    <source>
        <dbReference type="ARBA" id="ARBA00022670"/>
    </source>
</evidence>